<keyword evidence="2" id="KW-1185">Reference proteome</keyword>
<sequence length="89" mass="10125">MESAGQSKDKAREREGLARRRVSAWKALWMKLKKKGRIFDCCDGDPARFTYDPFAYALNFDPGLTFSDQGDISRTFSARFAAIPSRMLP</sequence>
<organism evidence="1 2">
    <name type="scientific">Melastoma candidum</name>
    <dbReference type="NCBI Taxonomy" id="119954"/>
    <lineage>
        <taxon>Eukaryota</taxon>
        <taxon>Viridiplantae</taxon>
        <taxon>Streptophyta</taxon>
        <taxon>Embryophyta</taxon>
        <taxon>Tracheophyta</taxon>
        <taxon>Spermatophyta</taxon>
        <taxon>Magnoliopsida</taxon>
        <taxon>eudicotyledons</taxon>
        <taxon>Gunneridae</taxon>
        <taxon>Pentapetalae</taxon>
        <taxon>rosids</taxon>
        <taxon>malvids</taxon>
        <taxon>Myrtales</taxon>
        <taxon>Melastomataceae</taxon>
        <taxon>Melastomatoideae</taxon>
        <taxon>Melastomateae</taxon>
        <taxon>Melastoma</taxon>
    </lineage>
</organism>
<accession>A0ACB9N5L1</accession>
<comment type="caution">
    <text evidence="1">The sequence shown here is derived from an EMBL/GenBank/DDBJ whole genome shotgun (WGS) entry which is preliminary data.</text>
</comment>
<gene>
    <name evidence="1" type="ORF">MLD38_029445</name>
</gene>
<name>A0ACB9N5L1_9MYRT</name>
<evidence type="ECO:0000313" key="1">
    <source>
        <dbReference type="EMBL" id="KAI4331241.1"/>
    </source>
</evidence>
<reference evidence="2" key="1">
    <citation type="journal article" date="2023" name="Front. Plant Sci.">
        <title>Chromosomal-level genome assembly of Melastoma candidum provides insights into trichome evolution.</title>
        <authorList>
            <person name="Zhong Y."/>
            <person name="Wu W."/>
            <person name="Sun C."/>
            <person name="Zou P."/>
            <person name="Liu Y."/>
            <person name="Dai S."/>
            <person name="Zhou R."/>
        </authorList>
    </citation>
    <scope>NUCLEOTIDE SEQUENCE [LARGE SCALE GENOMIC DNA]</scope>
</reference>
<dbReference type="EMBL" id="CM042887">
    <property type="protein sequence ID" value="KAI4331241.1"/>
    <property type="molecule type" value="Genomic_DNA"/>
</dbReference>
<dbReference type="Proteomes" id="UP001057402">
    <property type="component" value="Chromosome 8"/>
</dbReference>
<protein>
    <submittedName>
        <fullName evidence="1">Uncharacterized protein</fullName>
    </submittedName>
</protein>
<evidence type="ECO:0000313" key="2">
    <source>
        <dbReference type="Proteomes" id="UP001057402"/>
    </source>
</evidence>
<proteinExistence type="predicted"/>